<evidence type="ECO:0000256" key="3">
    <source>
        <dbReference type="ARBA" id="ARBA00023237"/>
    </source>
</evidence>
<feature type="chain" id="PRO_5014672009" evidence="6">
    <location>
        <begin position="24"/>
        <end position="404"/>
    </location>
</feature>
<dbReference type="EMBL" id="PJMU01000002">
    <property type="protein sequence ID" value="PKV66420.1"/>
    <property type="molecule type" value="Genomic_DNA"/>
</dbReference>
<feature type="signal peptide" evidence="6">
    <location>
        <begin position="1"/>
        <end position="23"/>
    </location>
</feature>
<evidence type="ECO:0000256" key="1">
    <source>
        <dbReference type="ARBA" id="ARBA00004442"/>
    </source>
</evidence>
<evidence type="ECO:0000256" key="5">
    <source>
        <dbReference type="SAM" id="MobiDB-lite"/>
    </source>
</evidence>
<dbReference type="InterPro" id="IPR050330">
    <property type="entry name" value="Bact_OuterMem_StrucFunc"/>
</dbReference>
<comment type="caution">
    <text evidence="8">The sequence shown here is derived from an EMBL/GenBank/DDBJ whole genome shotgun (WGS) entry which is preliminary data.</text>
</comment>
<feature type="compositionally biased region" description="Basic and acidic residues" evidence="5">
    <location>
        <begin position="55"/>
        <end position="70"/>
    </location>
</feature>
<feature type="region of interest" description="Disordered" evidence="5">
    <location>
        <begin position="374"/>
        <end position="404"/>
    </location>
</feature>
<organism evidence="8 9">
    <name type="scientific">Pontibacter ramchanderi</name>
    <dbReference type="NCBI Taxonomy" id="1179743"/>
    <lineage>
        <taxon>Bacteria</taxon>
        <taxon>Pseudomonadati</taxon>
        <taxon>Bacteroidota</taxon>
        <taxon>Cytophagia</taxon>
        <taxon>Cytophagales</taxon>
        <taxon>Hymenobacteraceae</taxon>
        <taxon>Pontibacter</taxon>
    </lineage>
</organism>
<keyword evidence="6" id="KW-0732">Signal</keyword>
<dbReference type="Gene3D" id="3.30.1330.60">
    <property type="entry name" value="OmpA-like domain"/>
    <property type="match status" value="1"/>
</dbReference>
<dbReference type="SUPFAM" id="SSF103088">
    <property type="entry name" value="OmpA-like"/>
    <property type="match status" value="1"/>
</dbReference>
<dbReference type="RefSeq" id="WP_101443807.1">
    <property type="nucleotide sequence ID" value="NZ_PJMU01000002.1"/>
</dbReference>
<evidence type="ECO:0000259" key="7">
    <source>
        <dbReference type="PROSITE" id="PS51123"/>
    </source>
</evidence>
<keyword evidence="2 4" id="KW-0472">Membrane</keyword>
<name>A0A2N3UAJ3_9BACT</name>
<dbReference type="PROSITE" id="PS51123">
    <property type="entry name" value="OMPA_2"/>
    <property type="match status" value="1"/>
</dbReference>
<dbReference type="OrthoDB" id="868723at2"/>
<accession>A0A2N3UAJ3</accession>
<dbReference type="PANTHER" id="PTHR30329">
    <property type="entry name" value="STATOR ELEMENT OF FLAGELLAR MOTOR COMPLEX"/>
    <property type="match status" value="1"/>
</dbReference>
<dbReference type="Pfam" id="PF00691">
    <property type="entry name" value="OmpA"/>
    <property type="match status" value="1"/>
</dbReference>
<evidence type="ECO:0000313" key="9">
    <source>
        <dbReference type="Proteomes" id="UP000233782"/>
    </source>
</evidence>
<keyword evidence="3" id="KW-0998">Cell outer membrane</keyword>
<feature type="compositionally biased region" description="Basic and acidic residues" evidence="5">
    <location>
        <begin position="374"/>
        <end position="385"/>
    </location>
</feature>
<keyword evidence="9" id="KW-1185">Reference proteome</keyword>
<gene>
    <name evidence="8" type="ORF">BD749_1548</name>
</gene>
<protein>
    <submittedName>
        <fullName evidence="8">OmpA family protein</fullName>
    </submittedName>
</protein>
<dbReference type="AlphaFoldDB" id="A0A2N3UAJ3"/>
<dbReference type="CDD" id="cd07185">
    <property type="entry name" value="OmpA_C-like"/>
    <property type="match status" value="1"/>
</dbReference>
<evidence type="ECO:0000256" key="4">
    <source>
        <dbReference type="PROSITE-ProRule" id="PRU00473"/>
    </source>
</evidence>
<evidence type="ECO:0000256" key="2">
    <source>
        <dbReference type="ARBA" id="ARBA00023136"/>
    </source>
</evidence>
<feature type="domain" description="OmpA-like" evidence="7">
    <location>
        <begin position="290"/>
        <end position="404"/>
    </location>
</feature>
<dbReference type="Proteomes" id="UP000233782">
    <property type="component" value="Unassembled WGS sequence"/>
</dbReference>
<evidence type="ECO:0000256" key="6">
    <source>
        <dbReference type="SAM" id="SignalP"/>
    </source>
</evidence>
<dbReference type="PANTHER" id="PTHR30329:SF21">
    <property type="entry name" value="LIPOPROTEIN YIAD-RELATED"/>
    <property type="match status" value="1"/>
</dbReference>
<evidence type="ECO:0000313" key="8">
    <source>
        <dbReference type="EMBL" id="PKV66420.1"/>
    </source>
</evidence>
<sequence>MRTRAFFTGLLALVLLSFTPVAAQINVGKNLRNKINSKINQKVDQQVDKSIDETLEGKKEASADNSDSKRSNAKASSTGSEEVKMKAWSKYDFVPGDKVLFSDNLAGEENGEFPSRWDLNKGNAEVADFGGEPVINLVASGTSIKPLMKRENWLPETFTIEMDLYFDSDNGNVAYDIFLVDDIKDYKEAVNGHFWDPIDVRANGVRFKTYGSESQELKEKGVNNQWRHLSIAFNKRSMKVYLDEERLINIPNVTGTPTGLRIEVDKRIDANTMVKNVLIAEGGKKLYDQITADGKIVTYGIKFDVNKADIRPESAGTLQSIAKLMQEQPNLRFTVEGHTDSDGDENVNLKLSQQRAESVRTYLVGQGIAADRLEPKGWGESKPIDKNPTAQAKSNNRRVEFVKR</sequence>
<reference evidence="8 9" key="1">
    <citation type="submission" date="2017-12" db="EMBL/GenBank/DDBJ databases">
        <title>Genomic Encyclopedia of Type Strains, Phase III (KMG-III): the genomes of soil and plant-associated and newly described type strains.</title>
        <authorList>
            <person name="Whitman W."/>
        </authorList>
    </citation>
    <scope>NUCLEOTIDE SEQUENCE [LARGE SCALE GENOMIC DNA]</scope>
    <source>
        <strain evidence="8 9">LP43</strain>
    </source>
</reference>
<dbReference type="InterPro" id="IPR006665">
    <property type="entry name" value="OmpA-like"/>
</dbReference>
<dbReference type="Gene3D" id="2.60.120.560">
    <property type="entry name" value="Exo-inulinase, domain 1"/>
    <property type="match status" value="1"/>
</dbReference>
<dbReference type="InterPro" id="IPR006664">
    <property type="entry name" value="OMP_bac"/>
</dbReference>
<dbReference type="InterPro" id="IPR036737">
    <property type="entry name" value="OmpA-like_sf"/>
</dbReference>
<comment type="subcellular location">
    <subcellularLocation>
        <location evidence="1">Cell outer membrane</location>
    </subcellularLocation>
</comment>
<feature type="region of interest" description="Disordered" evidence="5">
    <location>
        <begin position="55"/>
        <end position="79"/>
    </location>
</feature>
<proteinExistence type="predicted"/>
<dbReference type="PRINTS" id="PR01021">
    <property type="entry name" value="OMPADOMAIN"/>
</dbReference>
<dbReference type="GO" id="GO:0009279">
    <property type="term" value="C:cell outer membrane"/>
    <property type="evidence" value="ECO:0007669"/>
    <property type="project" value="UniProtKB-SubCell"/>
</dbReference>